<keyword evidence="2" id="KW-1185">Reference proteome</keyword>
<gene>
    <name evidence="1" type="ORF">M9979_07760</name>
</gene>
<organism evidence="1 2">
    <name type="scientific">Sphingomonas liriopis</name>
    <dbReference type="NCBI Taxonomy" id="2949094"/>
    <lineage>
        <taxon>Bacteria</taxon>
        <taxon>Pseudomonadati</taxon>
        <taxon>Pseudomonadota</taxon>
        <taxon>Alphaproteobacteria</taxon>
        <taxon>Sphingomonadales</taxon>
        <taxon>Sphingomonadaceae</taxon>
        <taxon>Sphingomonas</taxon>
    </lineage>
</organism>
<protein>
    <submittedName>
        <fullName evidence="1">Uncharacterized protein</fullName>
    </submittedName>
</protein>
<proteinExistence type="predicted"/>
<dbReference type="AlphaFoldDB" id="A0A9X2HWD2"/>
<sequence>MTDSRIEIRMPQIDDLADHYIDYPSIRALKDAARDMAALIDATVAFGRFYTDRFHDEAYGDGVSLRELRAMIQRDYEGVQTPADERRFALN</sequence>
<evidence type="ECO:0000313" key="1">
    <source>
        <dbReference type="EMBL" id="MCP3734763.1"/>
    </source>
</evidence>
<dbReference type="RefSeq" id="WP_254288787.1">
    <property type="nucleotide sequence ID" value="NZ_JAMLDY010000008.1"/>
</dbReference>
<dbReference type="EMBL" id="JAMLDY010000008">
    <property type="protein sequence ID" value="MCP3734763.1"/>
    <property type="molecule type" value="Genomic_DNA"/>
</dbReference>
<name>A0A9X2HWD2_9SPHN</name>
<comment type="caution">
    <text evidence="1">The sequence shown here is derived from an EMBL/GenBank/DDBJ whole genome shotgun (WGS) entry which is preliminary data.</text>
</comment>
<accession>A0A9X2HWD2</accession>
<reference evidence="1" key="1">
    <citation type="submission" date="2022-05" db="EMBL/GenBank/DDBJ databases">
        <title>Sphingomonas sp. strain RP10 Genome sequencing and assembly.</title>
        <authorList>
            <person name="Kim I."/>
        </authorList>
    </citation>
    <scope>NUCLEOTIDE SEQUENCE</scope>
    <source>
        <strain evidence="1">RP10</strain>
    </source>
</reference>
<dbReference type="Proteomes" id="UP001139486">
    <property type="component" value="Unassembled WGS sequence"/>
</dbReference>
<evidence type="ECO:0000313" key="2">
    <source>
        <dbReference type="Proteomes" id="UP001139486"/>
    </source>
</evidence>